<reference evidence="2" key="1">
    <citation type="submission" date="2022-01" db="EMBL/GenBank/DDBJ databases">
        <title>Comparative genomics reveals a dynamic genome evolution in the ectomycorrhizal milk-cap (Lactarius) mushrooms.</title>
        <authorList>
            <consortium name="DOE Joint Genome Institute"/>
            <person name="Lebreton A."/>
            <person name="Tang N."/>
            <person name="Kuo A."/>
            <person name="LaButti K."/>
            <person name="Drula E."/>
            <person name="Barry K."/>
            <person name="Clum A."/>
            <person name="Lipzen A."/>
            <person name="Mousain D."/>
            <person name="Ng V."/>
            <person name="Wang R."/>
            <person name="Wang X."/>
            <person name="Dai Y."/>
            <person name="Henrissat B."/>
            <person name="Grigoriev I.V."/>
            <person name="Guerin-Laguette A."/>
            <person name="Yu F."/>
            <person name="Martin F.M."/>
        </authorList>
    </citation>
    <scope>NUCLEOTIDE SEQUENCE</scope>
    <source>
        <strain evidence="2">QP</strain>
    </source>
</reference>
<keyword evidence="1" id="KW-0812">Transmembrane</keyword>
<dbReference type="EMBL" id="JAKELL010000022">
    <property type="protein sequence ID" value="KAH8992509.1"/>
    <property type="molecule type" value="Genomic_DNA"/>
</dbReference>
<evidence type="ECO:0000313" key="2">
    <source>
        <dbReference type="EMBL" id="KAH8992509.1"/>
    </source>
</evidence>
<proteinExistence type="predicted"/>
<evidence type="ECO:0000256" key="1">
    <source>
        <dbReference type="SAM" id="Phobius"/>
    </source>
</evidence>
<sequence>MSADTLQTLQITAITLASLSGLFGEWTYRSVVASPRQYGMTGVYFVLFVLAVWSTYRRGSLLLKRLRWVTILLFIVLLAHFITRALEFSRARLHNDSDRELLRWSIPLTVVGNVTTTSAALLSDGTLAWRFYIIFGKEKWALYLPTTAVVMNALLCWSADAQHLAIYFNRDFYENTLLPVTLDITVAWGWFVFLINTLLTGGILYKLIWATRARRGLRNDGLLLLSSPRYDNALRAVIESALVTWIGILIYEITSLAPMGYITTDLNVGYVMLEIIPIFFARNLTEPDHGSSWPD</sequence>
<protein>
    <submittedName>
        <fullName evidence="2">Uncharacterized protein</fullName>
    </submittedName>
</protein>
<keyword evidence="1" id="KW-0472">Membrane</keyword>
<feature type="transmembrane region" description="Helical" evidence="1">
    <location>
        <begin position="38"/>
        <end position="56"/>
    </location>
</feature>
<feature type="transmembrane region" description="Helical" evidence="1">
    <location>
        <begin position="68"/>
        <end position="86"/>
    </location>
</feature>
<feature type="transmembrane region" description="Helical" evidence="1">
    <location>
        <begin position="106"/>
        <end position="129"/>
    </location>
</feature>
<dbReference type="AlphaFoldDB" id="A0AAD4LI06"/>
<gene>
    <name evidence="2" type="ORF">EDB92DRAFT_1858249</name>
</gene>
<dbReference type="Proteomes" id="UP001201163">
    <property type="component" value="Unassembled WGS sequence"/>
</dbReference>
<name>A0AAD4LI06_9AGAM</name>
<accession>A0AAD4LI06</accession>
<feature type="transmembrane region" description="Helical" evidence="1">
    <location>
        <begin position="188"/>
        <end position="208"/>
    </location>
</feature>
<keyword evidence="1" id="KW-1133">Transmembrane helix</keyword>
<organism evidence="2 3">
    <name type="scientific">Lactarius akahatsu</name>
    <dbReference type="NCBI Taxonomy" id="416441"/>
    <lineage>
        <taxon>Eukaryota</taxon>
        <taxon>Fungi</taxon>
        <taxon>Dikarya</taxon>
        <taxon>Basidiomycota</taxon>
        <taxon>Agaricomycotina</taxon>
        <taxon>Agaricomycetes</taxon>
        <taxon>Russulales</taxon>
        <taxon>Russulaceae</taxon>
        <taxon>Lactarius</taxon>
    </lineage>
</organism>
<comment type="caution">
    <text evidence="2">The sequence shown here is derived from an EMBL/GenBank/DDBJ whole genome shotgun (WGS) entry which is preliminary data.</text>
</comment>
<keyword evidence="3" id="KW-1185">Reference proteome</keyword>
<evidence type="ECO:0000313" key="3">
    <source>
        <dbReference type="Proteomes" id="UP001201163"/>
    </source>
</evidence>